<comment type="catalytic activity">
    <reaction evidence="1">
        <text>ATP + protein L-histidine = ADP + protein N-phospho-L-histidine.</text>
        <dbReference type="EC" id="2.7.13.3"/>
    </reaction>
</comment>
<dbReference type="STRING" id="1429043.X474_17240"/>
<keyword evidence="6" id="KW-0547">Nucleotide-binding</keyword>
<sequence length="559" mass="63883">MLNLSLRWRIFWFYLVFGLAPLAMVAVFSFTSYSSSVSRINEKQVNALVERIGWQTDSFCYNLFKDLDILTHFPYVQLRFLEFPRARTQDGIREKLEIFRINTGNFSHIALYNRDFSIVAETPAGNSSLEGWGLDRSRLEQAFQHDYYHLVNANQKNKQVVLLRKVYDFRDPSREVGMVAATVLLSDFTRFIKELDLGIGIQKFIITQNGTRVFAEPRIEVKDEAGQKVREYEATLPLLNWRIMIRIPEMHLFSDVNRLAWLTFAFCLFVALLTFAASLFFSRRITRPVKTLINGAQKFATGDFEHRIEITSGPEMRRLAREFNCMAATLQERQTELIEAAKLASLGLLSAGFAHEVKNPLAGIKTSSQVLARKIQDRRLAALALAINREVDRLDRIMSGLLEFAGPRPSEAAMFSLKEIVDRSVSLVGVRMLEKGVVCNSKVDNHLVFVDKDQMIQVMVNLLLNALSAVLPRKGEIKLVSWLNPRDQVVLLISDNGYGIDQEKLDRIFDPFFTLSPQGTGLGLSIVYSLLKQNHVRVQVNSEKNRGTTFRLVFSEQRR</sequence>
<dbReference type="OrthoDB" id="9781147at2"/>
<dbReference type="SMART" id="SM00304">
    <property type="entry name" value="HAMP"/>
    <property type="match status" value="1"/>
</dbReference>
<dbReference type="CDD" id="cd06225">
    <property type="entry name" value="HAMP"/>
    <property type="match status" value="1"/>
</dbReference>
<dbReference type="EMBL" id="AZAC01000023">
    <property type="protein sequence ID" value="KIX12839.1"/>
    <property type="molecule type" value="Genomic_DNA"/>
</dbReference>
<evidence type="ECO:0000313" key="13">
    <source>
        <dbReference type="EMBL" id="KIX12839.1"/>
    </source>
</evidence>
<evidence type="ECO:0000256" key="3">
    <source>
        <dbReference type="ARBA" id="ARBA00012438"/>
    </source>
</evidence>
<dbReference type="InterPro" id="IPR036097">
    <property type="entry name" value="HisK_dim/P_sf"/>
</dbReference>
<evidence type="ECO:0000256" key="8">
    <source>
        <dbReference type="ARBA" id="ARBA00022840"/>
    </source>
</evidence>
<dbReference type="Gene3D" id="1.10.287.130">
    <property type="match status" value="1"/>
</dbReference>
<keyword evidence="14" id="KW-1185">Reference proteome</keyword>
<dbReference type="InterPro" id="IPR003660">
    <property type="entry name" value="HAMP_dom"/>
</dbReference>
<dbReference type="InterPro" id="IPR003661">
    <property type="entry name" value="HisK_dim/P_dom"/>
</dbReference>
<feature type="domain" description="HAMP" evidence="12">
    <location>
        <begin position="283"/>
        <end position="335"/>
    </location>
</feature>
<protein>
    <recommendedName>
        <fullName evidence="3">histidine kinase</fullName>
        <ecNumber evidence="3">2.7.13.3</ecNumber>
    </recommendedName>
</protein>
<dbReference type="PANTHER" id="PTHR43065">
    <property type="entry name" value="SENSOR HISTIDINE KINASE"/>
    <property type="match status" value="1"/>
</dbReference>
<name>A0A0D2J3T0_9BACT</name>
<organism evidence="13 14">
    <name type="scientific">Dethiosulfatarculus sandiegensis</name>
    <dbReference type="NCBI Taxonomy" id="1429043"/>
    <lineage>
        <taxon>Bacteria</taxon>
        <taxon>Pseudomonadati</taxon>
        <taxon>Thermodesulfobacteriota</taxon>
        <taxon>Desulfarculia</taxon>
        <taxon>Desulfarculales</taxon>
        <taxon>Desulfarculaceae</taxon>
        <taxon>Dethiosulfatarculus</taxon>
    </lineage>
</organism>
<feature type="transmembrane region" description="Helical" evidence="10">
    <location>
        <begin position="12"/>
        <end position="33"/>
    </location>
</feature>
<reference evidence="13 14" key="1">
    <citation type="submission" date="2013-11" db="EMBL/GenBank/DDBJ databases">
        <title>Metagenomic analysis of a methanogenic consortium involved in long chain n-alkane degradation.</title>
        <authorList>
            <person name="Davidova I.A."/>
            <person name="Callaghan A.V."/>
            <person name="Wawrik B."/>
            <person name="Pruitt S."/>
            <person name="Marks C."/>
            <person name="Duncan K.E."/>
            <person name="Suflita J.M."/>
        </authorList>
    </citation>
    <scope>NUCLEOTIDE SEQUENCE [LARGE SCALE GENOMIC DNA]</scope>
    <source>
        <strain evidence="13 14">SPR</strain>
    </source>
</reference>
<feature type="domain" description="Histidine kinase" evidence="11">
    <location>
        <begin position="352"/>
        <end position="558"/>
    </location>
</feature>
<proteinExistence type="predicted"/>
<dbReference type="GO" id="GO:0005524">
    <property type="term" value="F:ATP binding"/>
    <property type="evidence" value="ECO:0007669"/>
    <property type="project" value="UniProtKB-KW"/>
</dbReference>
<evidence type="ECO:0000259" key="12">
    <source>
        <dbReference type="PROSITE" id="PS50885"/>
    </source>
</evidence>
<keyword evidence="5" id="KW-0808">Transferase</keyword>
<dbReference type="AlphaFoldDB" id="A0A0D2J3T0"/>
<evidence type="ECO:0000256" key="7">
    <source>
        <dbReference type="ARBA" id="ARBA00022777"/>
    </source>
</evidence>
<dbReference type="SMART" id="SM00387">
    <property type="entry name" value="HATPase_c"/>
    <property type="match status" value="1"/>
</dbReference>
<accession>A0A0D2J3T0</accession>
<feature type="transmembrane region" description="Helical" evidence="10">
    <location>
        <begin position="259"/>
        <end position="281"/>
    </location>
</feature>
<evidence type="ECO:0000256" key="4">
    <source>
        <dbReference type="ARBA" id="ARBA00022553"/>
    </source>
</evidence>
<evidence type="ECO:0000313" key="14">
    <source>
        <dbReference type="Proteomes" id="UP000032233"/>
    </source>
</evidence>
<evidence type="ECO:0000256" key="5">
    <source>
        <dbReference type="ARBA" id="ARBA00022679"/>
    </source>
</evidence>
<dbReference type="Gene3D" id="3.30.565.10">
    <property type="entry name" value="Histidine kinase-like ATPase, C-terminal domain"/>
    <property type="match status" value="1"/>
</dbReference>
<dbReference type="SUPFAM" id="SSF158472">
    <property type="entry name" value="HAMP domain-like"/>
    <property type="match status" value="1"/>
</dbReference>
<comment type="caution">
    <text evidence="13">The sequence shown here is derived from an EMBL/GenBank/DDBJ whole genome shotgun (WGS) entry which is preliminary data.</text>
</comment>
<comment type="subcellular location">
    <subcellularLocation>
        <location evidence="2">Membrane</location>
    </subcellularLocation>
</comment>
<dbReference type="SUPFAM" id="SSF55874">
    <property type="entry name" value="ATPase domain of HSP90 chaperone/DNA topoisomerase II/histidine kinase"/>
    <property type="match status" value="1"/>
</dbReference>
<dbReference type="InterPro" id="IPR003594">
    <property type="entry name" value="HATPase_dom"/>
</dbReference>
<dbReference type="Pfam" id="PF02518">
    <property type="entry name" value="HATPase_c"/>
    <property type="match status" value="1"/>
</dbReference>
<evidence type="ECO:0000259" key="11">
    <source>
        <dbReference type="PROSITE" id="PS50109"/>
    </source>
</evidence>
<gene>
    <name evidence="13" type="ORF">X474_17240</name>
</gene>
<evidence type="ECO:0000256" key="2">
    <source>
        <dbReference type="ARBA" id="ARBA00004370"/>
    </source>
</evidence>
<dbReference type="InParanoid" id="A0A0D2J3T0"/>
<keyword evidence="7" id="KW-0418">Kinase</keyword>
<dbReference type="Pfam" id="PF00512">
    <property type="entry name" value="HisKA"/>
    <property type="match status" value="1"/>
</dbReference>
<evidence type="ECO:0000256" key="1">
    <source>
        <dbReference type="ARBA" id="ARBA00000085"/>
    </source>
</evidence>
<dbReference type="RefSeq" id="WP_044350155.1">
    <property type="nucleotide sequence ID" value="NZ_AZAC01000023.1"/>
</dbReference>
<evidence type="ECO:0000256" key="10">
    <source>
        <dbReference type="SAM" id="Phobius"/>
    </source>
</evidence>
<dbReference type="Pfam" id="PF00672">
    <property type="entry name" value="HAMP"/>
    <property type="match status" value="1"/>
</dbReference>
<keyword evidence="9" id="KW-0902">Two-component regulatory system</keyword>
<evidence type="ECO:0000256" key="9">
    <source>
        <dbReference type="ARBA" id="ARBA00023012"/>
    </source>
</evidence>
<dbReference type="PANTHER" id="PTHR43065:SF10">
    <property type="entry name" value="PEROXIDE STRESS-ACTIVATED HISTIDINE KINASE MAK3"/>
    <property type="match status" value="1"/>
</dbReference>
<dbReference type="PROSITE" id="PS50885">
    <property type="entry name" value="HAMP"/>
    <property type="match status" value="1"/>
</dbReference>
<dbReference type="InterPro" id="IPR036890">
    <property type="entry name" value="HATPase_C_sf"/>
</dbReference>
<keyword evidence="10" id="KW-0812">Transmembrane</keyword>
<dbReference type="EC" id="2.7.13.3" evidence="3"/>
<dbReference type="SUPFAM" id="SSF47384">
    <property type="entry name" value="Homodimeric domain of signal transducing histidine kinase"/>
    <property type="match status" value="1"/>
</dbReference>
<dbReference type="InterPro" id="IPR004358">
    <property type="entry name" value="Sig_transdc_His_kin-like_C"/>
</dbReference>
<dbReference type="Proteomes" id="UP000032233">
    <property type="component" value="Unassembled WGS sequence"/>
</dbReference>
<keyword evidence="10" id="KW-1133">Transmembrane helix</keyword>
<keyword evidence="10" id="KW-0472">Membrane</keyword>
<dbReference type="PRINTS" id="PR00344">
    <property type="entry name" value="BCTRLSENSOR"/>
</dbReference>
<dbReference type="PATRIC" id="fig|1429043.3.peg.3646"/>
<evidence type="ECO:0000256" key="6">
    <source>
        <dbReference type="ARBA" id="ARBA00022741"/>
    </source>
</evidence>
<dbReference type="PROSITE" id="PS50109">
    <property type="entry name" value="HIS_KIN"/>
    <property type="match status" value="1"/>
</dbReference>
<dbReference type="Gene3D" id="6.10.340.10">
    <property type="match status" value="1"/>
</dbReference>
<dbReference type="GO" id="GO:0000155">
    <property type="term" value="F:phosphorelay sensor kinase activity"/>
    <property type="evidence" value="ECO:0007669"/>
    <property type="project" value="InterPro"/>
</dbReference>
<dbReference type="InterPro" id="IPR005467">
    <property type="entry name" value="His_kinase_dom"/>
</dbReference>
<dbReference type="GO" id="GO:0016020">
    <property type="term" value="C:membrane"/>
    <property type="evidence" value="ECO:0007669"/>
    <property type="project" value="UniProtKB-SubCell"/>
</dbReference>
<keyword evidence="4" id="KW-0597">Phosphoprotein</keyword>
<keyword evidence="8" id="KW-0067">ATP-binding</keyword>
<dbReference type="SMART" id="SM00388">
    <property type="entry name" value="HisKA"/>
    <property type="match status" value="1"/>
</dbReference>
<dbReference type="CDD" id="cd00082">
    <property type="entry name" value="HisKA"/>
    <property type="match status" value="1"/>
</dbReference>